<dbReference type="Proteomes" id="UP000824049">
    <property type="component" value="Unassembled WGS sequence"/>
</dbReference>
<protein>
    <submittedName>
        <fullName evidence="1">Uncharacterized protein</fullName>
    </submittedName>
</protein>
<dbReference type="AlphaFoldDB" id="A0A9D2J836"/>
<reference evidence="1" key="1">
    <citation type="journal article" date="2021" name="PeerJ">
        <title>Extensive microbial diversity within the chicken gut microbiome revealed by metagenomics and culture.</title>
        <authorList>
            <person name="Gilroy R."/>
            <person name="Ravi A."/>
            <person name="Getino M."/>
            <person name="Pursley I."/>
            <person name="Horton D.L."/>
            <person name="Alikhan N.F."/>
            <person name="Baker D."/>
            <person name="Gharbi K."/>
            <person name="Hall N."/>
            <person name="Watson M."/>
            <person name="Adriaenssens E.M."/>
            <person name="Foster-Nyarko E."/>
            <person name="Jarju S."/>
            <person name="Secka A."/>
            <person name="Antonio M."/>
            <person name="Oren A."/>
            <person name="Chaudhuri R.R."/>
            <person name="La Ragione R."/>
            <person name="Hildebrand F."/>
            <person name="Pallen M.J."/>
        </authorList>
    </citation>
    <scope>NUCLEOTIDE SEQUENCE</scope>
    <source>
        <strain evidence="1">CHK179-28034</strain>
    </source>
</reference>
<organism evidence="1 2">
    <name type="scientific">Candidatus Anaerobutyricum stercoris</name>
    <dbReference type="NCBI Taxonomy" id="2838457"/>
    <lineage>
        <taxon>Bacteria</taxon>
        <taxon>Bacillati</taxon>
        <taxon>Bacillota</taxon>
        <taxon>Clostridia</taxon>
        <taxon>Lachnospirales</taxon>
        <taxon>Lachnospiraceae</taxon>
        <taxon>Anaerobutyricum</taxon>
    </lineage>
</organism>
<evidence type="ECO:0000313" key="1">
    <source>
        <dbReference type="EMBL" id="HIZ39983.1"/>
    </source>
</evidence>
<reference evidence="1" key="2">
    <citation type="submission" date="2021-04" db="EMBL/GenBank/DDBJ databases">
        <authorList>
            <person name="Gilroy R."/>
        </authorList>
    </citation>
    <scope>NUCLEOTIDE SEQUENCE</scope>
    <source>
        <strain evidence="1">CHK179-28034</strain>
    </source>
</reference>
<gene>
    <name evidence="1" type="ORF">H9968_08685</name>
</gene>
<dbReference type="EMBL" id="DXBR01000078">
    <property type="protein sequence ID" value="HIZ39983.1"/>
    <property type="molecule type" value="Genomic_DNA"/>
</dbReference>
<name>A0A9D2J836_9FIRM</name>
<proteinExistence type="predicted"/>
<comment type="caution">
    <text evidence="1">The sequence shown here is derived from an EMBL/GenBank/DDBJ whole genome shotgun (WGS) entry which is preliminary data.</text>
</comment>
<accession>A0A9D2J836</accession>
<sequence>MQENMTDKQLEVILNLVADKFESCENMEEVKKAVDDVRKMAKKEKTE</sequence>
<evidence type="ECO:0000313" key="2">
    <source>
        <dbReference type="Proteomes" id="UP000824049"/>
    </source>
</evidence>